<reference evidence="2" key="1">
    <citation type="journal article" date="2002" name="Nature">
        <title>The genome sequence and structure of rice chromosome 1.</title>
        <authorList>
            <person name="Sasaki T."/>
            <person name="Matsumoto T."/>
            <person name="Yamamoto K."/>
            <person name="Sakata K."/>
            <person name="Baba T."/>
            <person name="Katayose Y."/>
            <person name="Wu J."/>
            <person name="Niimura Y."/>
            <person name="Cheng Z."/>
            <person name="Nagamura Y."/>
            <person name="Antonio B.A."/>
            <person name="Kanamori H."/>
            <person name="Hosokawa S."/>
            <person name="Masukawa M."/>
            <person name="Arikawa K."/>
            <person name="Chiden Y."/>
            <person name="Hayashi M."/>
            <person name="Okamoto M."/>
            <person name="Ando T."/>
            <person name="Aoki H."/>
            <person name="Arita K."/>
            <person name="Hamada M."/>
            <person name="Harada C."/>
            <person name="Hijishita S."/>
            <person name="Honda M."/>
            <person name="Ichikawa Y."/>
            <person name="Idonuma A."/>
            <person name="Iijima M."/>
            <person name="Ikeda M."/>
            <person name="Ikeno M."/>
            <person name="Itoh S."/>
            <person name="Itoh T."/>
            <person name="Itoh Y."/>
            <person name="Itoh Y."/>
            <person name="Iwabuchi A."/>
            <person name="Kamiya K."/>
            <person name="Karasawa W."/>
            <person name="Katagiri S."/>
            <person name="Kikuta A."/>
            <person name="Kobayashi N."/>
            <person name="Kono I."/>
            <person name="Machita K."/>
            <person name="Maehara T."/>
            <person name="Mizuno H."/>
            <person name="Mizubayashi T."/>
            <person name="Mukai Y."/>
            <person name="Nagasaki H."/>
            <person name="Nakashima M."/>
            <person name="Nakama Y."/>
            <person name="Nakamichi Y."/>
            <person name="Nakamura M."/>
            <person name="Namiki N."/>
            <person name="Negishi M."/>
            <person name="Ohta I."/>
            <person name="Ono N."/>
            <person name="Saji S."/>
            <person name="Sakai K."/>
            <person name="Shibata M."/>
            <person name="Shimokawa T."/>
            <person name="Shomura A."/>
            <person name="Song J."/>
            <person name="Takazaki Y."/>
            <person name="Terasawa K."/>
            <person name="Tsuji K."/>
            <person name="Waki K."/>
            <person name="Yamagata H."/>
            <person name="Yamane H."/>
            <person name="Yoshiki S."/>
            <person name="Yoshihara R."/>
            <person name="Yukawa K."/>
            <person name="Zhong H."/>
            <person name="Iwama H."/>
            <person name="Endo T."/>
            <person name="Ito H."/>
            <person name="Hahn J.H."/>
            <person name="Kim H.I."/>
            <person name="Eun M.Y."/>
            <person name="Yano M."/>
            <person name="Jiang J."/>
            <person name="Gojobori T."/>
        </authorList>
    </citation>
    <scope>NUCLEOTIDE SEQUENCE</scope>
</reference>
<evidence type="ECO:0000313" key="2">
    <source>
        <dbReference type="EMBL" id="BAD45162.1"/>
    </source>
</evidence>
<sequence>MRDPRVSDSRRERGGWQAGPTERRLKRVRERRRHAGPTGSDTRGGGKGGLARLGFKAGRPSMASDGGTRGRRRRQPAARTATADGAKSGGGGRRRRCARGGRRRTRKRGKGGGGGVFHRGWPARVETTANDDDERREDDGDGRTISGRT</sequence>
<reference evidence="4" key="3">
    <citation type="journal article" date="2008" name="Nucleic Acids Res.">
        <title>The rice annotation project database (RAP-DB): 2008 update.</title>
        <authorList>
            <consortium name="The rice annotation project (RAP)"/>
        </authorList>
    </citation>
    <scope>GENOME REANNOTATION</scope>
    <source>
        <strain evidence="4">cv. Nipponbare</strain>
    </source>
</reference>
<protein>
    <submittedName>
        <fullName evidence="2">Uncharacterized protein</fullName>
    </submittedName>
</protein>
<feature type="compositionally biased region" description="Low complexity" evidence="1">
    <location>
        <begin position="77"/>
        <end position="86"/>
    </location>
</feature>
<gene>
    <name evidence="2" type="ORF">OJ1212_B09.33</name>
    <name evidence="3" type="ORF">P0463F06.17</name>
</gene>
<dbReference type="AlphaFoldDB" id="Q656V5"/>
<dbReference type="EMBL" id="AP002867">
    <property type="protein sequence ID" value="BAD52557.1"/>
    <property type="molecule type" value="Genomic_DNA"/>
</dbReference>
<accession>Q656V5</accession>
<feature type="compositionally biased region" description="Basic residues" evidence="1">
    <location>
        <begin position="24"/>
        <end position="35"/>
    </location>
</feature>
<evidence type="ECO:0000256" key="1">
    <source>
        <dbReference type="SAM" id="MobiDB-lite"/>
    </source>
</evidence>
<dbReference type="EMBL" id="AP003338">
    <property type="protein sequence ID" value="BAD45162.1"/>
    <property type="molecule type" value="Genomic_DNA"/>
</dbReference>
<dbReference type="Proteomes" id="UP000817658">
    <property type="component" value="Chromosome 1"/>
</dbReference>
<feature type="compositionally biased region" description="Basic residues" evidence="1">
    <location>
        <begin position="92"/>
        <end position="110"/>
    </location>
</feature>
<reference evidence="4" key="2">
    <citation type="journal article" date="2005" name="Nature">
        <title>The map-based sequence of the rice genome.</title>
        <authorList>
            <consortium name="International rice genome sequencing project (IRGSP)"/>
            <person name="Matsumoto T."/>
            <person name="Wu J."/>
            <person name="Kanamori H."/>
            <person name="Katayose Y."/>
            <person name="Fujisawa M."/>
            <person name="Namiki N."/>
            <person name="Mizuno H."/>
            <person name="Yamamoto K."/>
            <person name="Antonio B.A."/>
            <person name="Baba T."/>
            <person name="Sakata K."/>
            <person name="Nagamura Y."/>
            <person name="Aoki H."/>
            <person name="Arikawa K."/>
            <person name="Arita K."/>
            <person name="Bito T."/>
            <person name="Chiden Y."/>
            <person name="Fujitsuka N."/>
            <person name="Fukunaka R."/>
            <person name="Hamada M."/>
            <person name="Harada C."/>
            <person name="Hayashi A."/>
            <person name="Hijishita S."/>
            <person name="Honda M."/>
            <person name="Hosokawa S."/>
            <person name="Ichikawa Y."/>
            <person name="Idonuma A."/>
            <person name="Iijima M."/>
            <person name="Ikeda M."/>
            <person name="Ikeno M."/>
            <person name="Ito K."/>
            <person name="Ito S."/>
            <person name="Ito T."/>
            <person name="Ito Y."/>
            <person name="Ito Y."/>
            <person name="Iwabuchi A."/>
            <person name="Kamiya K."/>
            <person name="Karasawa W."/>
            <person name="Kurita K."/>
            <person name="Katagiri S."/>
            <person name="Kikuta A."/>
            <person name="Kobayashi H."/>
            <person name="Kobayashi N."/>
            <person name="Machita K."/>
            <person name="Maehara T."/>
            <person name="Masukawa M."/>
            <person name="Mizubayashi T."/>
            <person name="Mukai Y."/>
            <person name="Nagasaki H."/>
            <person name="Nagata Y."/>
            <person name="Naito S."/>
            <person name="Nakashima M."/>
            <person name="Nakama Y."/>
            <person name="Nakamichi Y."/>
            <person name="Nakamura M."/>
            <person name="Meguro A."/>
            <person name="Negishi M."/>
            <person name="Ohta I."/>
            <person name="Ohta T."/>
            <person name="Okamoto M."/>
            <person name="Ono N."/>
            <person name="Saji S."/>
            <person name="Sakaguchi M."/>
            <person name="Sakai K."/>
            <person name="Shibata M."/>
            <person name="Shimokawa T."/>
            <person name="Song J."/>
            <person name="Takazaki Y."/>
            <person name="Terasawa K."/>
            <person name="Tsugane M."/>
            <person name="Tsuji K."/>
            <person name="Ueda S."/>
            <person name="Waki K."/>
            <person name="Yamagata H."/>
            <person name="Yamamoto M."/>
            <person name="Yamamoto S."/>
            <person name="Yamane H."/>
            <person name="Yoshiki S."/>
            <person name="Yoshihara R."/>
            <person name="Yukawa K."/>
            <person name="Zhong H."/>
            <person name="Yano M."/>
            <person name="Yuan Q."/>
            <person name="Ouyang S."/>
            <person name="Liu J."/>
            <person name="Jones K.M."/>
            <person name="Gansberger K."/>
            <person name="Moffat K."/>
            <person name="Hill J."/>
            <person name="Bera J."/>
            <person name="Fadrosh D."/>
            <person name="Jin S."/>
            <person name="Johri S."/>
            <person name="Kim M."/>
            <person name="Overton L."/>
            <person name="Reardon M."/>
            <person name="Tsitrin T."/>
            <person name="Vuong H."/>
            <person name="Weaver B."/>
            <person name="Ciecko A."/>
            <person name="Tallon L."/>
            <person name="Jackson J."/>
            <person name="Pai G."/>
            <person name="Aken S.V."/>
            <person name="Utterback T."/>
            <person name="Reidmuller S."/>
            <person name="Feldblyum T."/>
            <person name="Hsiao J."/>
            <person name="Zismann V."/>
            <person name="Iobst S."/>
            <person name="de Vazeille A.R."/>
            <person name="Buell C.R."/>
            <person name="Ying K."/>
            <person name="Li Y."/>
            <person name="Lu T."/>
            <person name="Huang Y."/>
            <person name="Zhao Q."/>
            <person name="Feng Q."/>
            <person name="Zhang L."/>
            <person name="Zhu J."/>
            <person name="Weng Q."/>
            <person name="Mu J."/>
            <person name="Lu Y."/>
            <person name="Fan D."/>
            <person name="Liu Y."/>
            <person name="Guan J."/>
            <person name="Zhang Y."/>
            <person name="Yu S."/>
            <person name="Liu X."/>
            <person name="Zhang Y."/>
            <person name="Hong G."/>
            <person name="Han B."/>
            <person name="Choisne N."/>
            <person name="Demange N."/>
            <person name="Orjeda G."/>
            <person name="Samain S."/>
            <person name="Cattolico L."/>
            <person name="Pelletier E."/>
            <person name="Couloux A."/>
            <person name="Segurens B."/>
            <person name="Wincker P."/>
            <person name="D'Hont A."/>
            <person name="Scarpelli C."/>
            <person name="Weissenbach J."/>
            <person name="Salanoubat M."/>
            <person name="Quetier F."/>
            <person name="Yu Y."/>
            <person name="Kim H.R."/>
            <person name="Rambo T."/>
            <person name="Currie J."/>
            <person name="Collura K."/>
            <person name="Luo M."/>
            <person name="Yang T."/>
            <person name="Ammiraju J.S.S."/>
            <person name="Engler F."/>
            <person name="Soderlund C."/>
            <person name="Wing R.A."/>
            <person name="Palmer L.E."/>
            <person name="de la Bastide M."/>
            <person name="Spiegel L."/>
            <person name="Nascimento L."/>
            <person name="Zutavern T."/>
            <person name="O'Shaughnessy A."/>
            <person name="Dike S."/>
            <person name="Dedhia N."/>
            <person name="Preston R."/>
            <person name="Balija V."/>
            <person name="McCombie W.R."/>
            <person name="Chow T."/>
            <person name="Chen H."/>
            <person name="Chung M."/>
            <person name="Chen C."/>
            <person name="Shaw J."/>
            <person name="Wu H."/>
            <person name="Hsiao K."/>
            <person name="Chao Y."/>
            <person name="Chu M."/>
            <person name="Cheng C."/>
            <person name="Hour A."/>
            <person name="Lee P."/>
            <person name="Lin S."/>
            <person name="Lin Y."/>
            <person name="Liou J."/>
            <person name="Liu S."/>
            <person name="Hsing Y."/>
            <person name="Raghuvanshi S."/>
            <person name="Mohanty A."/>
            <person name="Bharti A.K."/>
            <person name="Gaur A."/>
            <person name="Gupta V."/>
            <person name="Kumar D."/>
            <person name="Ravi V."/>
            <person name="Vij S."/>
            <person name="Kapur A."/>
            <person name="Khurana P."/>
            <person name="Khurana P."/>
            <person name="Khurana J.P."/>
            <person name="Tyagi A.K."/>
            <person name="Gaikwad K."/>
            <person name="Singh A."/>
            <person name="Dalal V."/>
            <person name="Srivastava S."/>
            <person name="Dixit A."/>
            <person name="Pal A.K."/>
            <person name="Ghazi I.A."/>
            <person name="Yadav M."/>
            <person name="Pandit A."/>
            <person name="Bhargava A."/>
            <person name="Sureshbabu K."/>
            <person name="Batra K."/>
            <person name="Sharma T.R."/>
            <person name="Mohapatra T."/>
            <person name="Singh N.K."/>
            <person name="Messing J."/>
            <person name="Nelson A.B."/>
            <person name="Fuks G."/>
            <person name="Kavchok S."/>
            <person name="Keizer G."/>
            <person name="Linton E."/>
            <person name="Llaca V."/>
            <person name="Song R."/>
            <person name="Tanyolac B."/>
            <person name="Young S."/>
            <person name="Ho-Il K."/>
            <person name="Hahn J.H."/>
            <person name="Sangsakoo G."/>
            <person name="Vanavichit A."/>
            <person name="de Mattos Luiz.A.T."/>
            <person name="Zimmer P.D."/>
            <person name="Malone G."/>
            <person name="Dellagostin O."/>
            <person name="de Oliveira A.C."/>
            <person name="Bevan M."/>
            <person name="Bancroft I."/>
            <person name="Minx P."/>
            <person name="Cordum H."/>
            <person name="Wilson R."/>
            <person name="Cheng Z."/>
            <person name="Jin W."/>
            <person name="Jiang J."/>
            <person name="Leong S.A."/>
            <person name="Iwama H."/>
            <person name="Gojobori T."/>
            <person name="Itoh T."/>
            <person name="Niimura Y."/>
            <person name="Fujii Y."/>
            <person name="Habara T."/>
            <person name="Sakai H."/>
            <person name="Sato Y."/>
            <person name="Wilson G."/>
            <person name="Kumar K."/>
            <person name="McCouch S."/>
            <person name="Juretic N."/>
            <person name="Hoen D."/>
            <person name="Wright S."/>
            <person name="Bruskiewich R."/>
            <person name="Bureau T."/>
            <person name="Miyao A."/>
            <person name="Hirochika H."/>
            <person name="Nishikawa T."/>
            <person name="Kadowaki K."/>
            <person name="Sugiura M."/>
            <person name="Burr B."/>
            <person name="Sasaki T."/>
        </authorList>
    </citation>
    <scope>NUCLEOTIDE SEQUENCE [LARGE SCALE GENOMIC DNA]</scope>
    <source>
        <strain evidence="4">cv. Nipponbare</strain>
    </source>
</reference>
<feature type="region of interest" description="Disordered" evidence="1">
    <location>
        <begin position="1"/>
        <end position="149"/>
    </location>
</feature>
<feature type="compositionally biased region" description="Basic and acidic residues" evidence="1">
    <location>
        <begin position="1"/>
        <end position="14"/>
    </location>
</feature>
<name>Q656V5_ORYSJ</name>
<feature type="compositionally biased region" description="Gly residues" evidence="1">
    <location>
        <begin position="42"/>
        <end position="51"/>
    </location>
</feature>
<evidence type="ECO:0000313" key="4">
    <source>
        <dbReference type="Proteomes" id="UP000000763"/>
    </source>
</evidence>
<organism evidence="2">
    <name type="scientific">Oryza sativa subsp. japonica</name>
    <name type="common">Rice</name>
    <dbReference type="NCBI Taxonomy" id="39947"/>
    <lineage>
        <taxon>Eukaryota</taxon>
        <taxon>Viridiplantae</taxon>
        <taxon>Streptophyta</taxon>
        <taxon>Embryophyta</taxon>
        <taxon>Tracheophyta</taxon>
        <taxon>Spermatophyta</taxon>
        <taxon>Magnoliopsida</taxon>
        <taxon>Liliopsida</taxon>
        <taxon>Poales</taxon>
        <taxon>Poaceae</taxon>
        <taxon>BOP clade</taxon>
        <taxon>Oryzoideae</taxon>
        <taxon>Oryzeae</taxon>
        <taxon>Oryzinae</taxon>
        <taxon>Oryza</taxon>
        <taxon>Oryza sativa</taxon>
    </lineage>
</organism>
<dbReference type="Proteomes" id="UP000000763">
    <property type="component" value="Chromosome 1"/>
</dbReference>
<evidence type="ECO:0000313" key="3">
    <source>
        <dbReference type="EMBL" id="BAD52557.1"/>
    </source>
</evidence>
<proteinExistence type="predicted"/>